<comment type="caution">
    <text evidence="13">The sequence shown here is derived from an EMBL/GenBank/DDBJ whole genome shotgun (WGS) entry which is preliminary data.</text>
</comment>
<protein>
    <recommendedName>
        <fullName evidence="10">Polypeptide N-acetylgalactosaminyltransferase</fullName>
        <ecNumber evidence="10">2.4.1.-</ecNumber>
    </recommendedName>
    <alternativeName>
        <fullName evidence="10">Protein-UDP acetylgalactosaminyltransferase</fullName>
    </alternativeName>
</protein>
<dbReference type="InterPro" id="IPR045885">
    <property type="entry name" value="GalNAc-T"/>
</dbReference>
<dbReference type="SUPFAM" id="SSF53448">
    <property type="entry name" value="Nucleotide-diphospho-sugar transferases"/>
    <property type="match status" value="1"/>
</dbReference>
<comment type="subcellular location">
    <subcellularLocation>
        <location evidence="1 10">Golgi apparatus membrane</location>
        <topology evidence="1 10">Single-pass type II membrane protein</topology>
    </subcellularLocation>
</comment>
<dbReference type="InterPro" id="IPR000772">
    <property type="entry name" value="Ricin_B_lectin"/>
</dbReference>
<comment type="pathway">
    <text evidence="10">Protein modification; protein glycosylation.</text>
</comment>
<keyword evidence="5" id="KW-0735">Signal-anchor</keyword>
<evidence type="ECO:0000256" key="3">
    <source>
        <dbReference type="ARBA" id="ARBA00022692"/>
    </source>
</evidence>
<evidence type="ECO:0000256" key="2">
    <source>
        <dbReference type="ARBA" id="ARBA00005680"/>
    </source>
</evidence>
<keyword evidence="6" id="KW-1133">Transmembrane helix</keyword>
<keyword evidence="10" id="KW-0808">Transferase</keyword>
<evidence type="ECO:0000256" key="6">
    <source>
        <dbReference type="ARBA" id="ARBA00022989"/>
    </source>
</evidence>
<reference evidence="13 14" key="1">
    <citation type="submission" date="2019-01" db="EMBL/GenBank/DDBJ databases">
        <title>A draft genome assembly of the solar-powered sea slug Elysia chlorotica.</title>
        <authorList>
            <person name="Cai H."/>
            <person name="Li Q."/>
            <person name="Fang X."/>
            <person name="Li J."/>
            <person name="Curtis N.E."/>
            <person name="Altenburger A."/>
            <person name="Shibata T."/>
            <person name="Feng M."/>
            <person name="Maeda T."/>
            <person name="Schwartz J.A."/>
            <person name="Shigenobu S."/>
            <person name="Lundholm N."/>
            <person name="Nishiyama T."/>
            <person name="Yang H."/>
            <person name="Hasebe M."/>
            <person name="Li S."/>
            <person name="Pierce S.K."/>
            <person name="Wang J."/>
        </authorList>
    </citation>
    <scope>NUCLEOTIDE SEQUENCE [LARGE SCALE GENOMIC DNA]</scope>
    <source>
        <strain evidence="13">EC2010</strain>
        <tissue evidence="13">Whole organism of an adult</tissue>
    </source>
</reference>
<comment type="similarity">
    <text evidence="2 10">Belongs to the glycosyltransferase 2 family. GalNAc-T subfamily.</text>
</comment>
<dbReference type="InterPro" id="IPR035992">
    <property type="entry name" value="Ricin_B-like_lectins"/>
</dbReference>
<dbReference type="Proteomes" id="UP000271974">
    <property type="component" value="Unassembled WGS sequence"/>
</dbReference>
<feature type="non-terminal residue" evidence="13">
    <location>
        <position position="1"/>
    </location>
</feature>
<dbReference type="PANTHER" id="PTHR11675">
    <property type="entry name" value="N-ACETYLGALACTOSAMINYLTRANSFERASE"/>
    <property type="match status" value="1"/>
</dbReference>
<dbReference type="GO" id="GO:0006493">
    <property type="term" value="P:protein O-linked glycosylation"/>
    <property type="evidence" value="ECO:0007669"/>
    <property type="project" value="TreeGrafter"/>
</dbReference>
<dbReference type="EMBL" id="RQTK01000284">
    <property type="protein sequence ID" value="RUS82496.1"/>
    <property type="molecule type" value="Genomic_DNA"/>
</dbReference>
<keyword evidence="3" id="KW-0812">Transmembrane</keyword>
<evidence type="ECO:0000256" key="10">
    <source>
        <dbReference type="RuleBase" id="RU361242"/>
    </source>
</evidence>
<evidence type="ECO:0000256" key="8">
    <source>
        <dbReference type="ARBA" id="ARBA00023136"/>
    </source>
</evidence>
<evidence type="ECO:0000256" key="9">
    <source>
        <dbReference type="ARBA" id="ARBA00023157"/>
    </source>
</evidence>
<evidence type="ECO:0000256" key="5">
    <source>
        <dbReference type="ARBA" id="ARBA00022968"/>
    </source>
</evidence>
<sequence length="496" mass="54885">CDLLPAYSPANKLPSATVVICFHNEAVSVILRTVHSVLNRTPASLLDRVVLVNDASTLEDLGGSLEQKLLHLNKVTLTKTTQREGLVRARLLGASMATSKVIVFLDAHCECNTGWLEPMLYRLQQDSTKVVSPYIDTIKSENLEYRQSPARLQGGFNWRLEFSWRAAVSPAPDTAPIKTPVISGGLFAVTRDFFTHLGGYDPQLNIWGGENFELSFKTWMCGGSLEILPCSRVGHVFRASLPYSFTPGPDDSSSVREVTVLRNLARVAAVWMDQFAGLFYAAVNIPDGLDIGDITERSKLRENLQCKPFSWYLQEVFPQLQVVSEDTLFHGQVRNAGSLLCLDVLDSPRRGVLLGLTACHGGVNQTLRLTTIHKLVLGNSCVVPGPNNTLTLSPCDGAVTWIYQNGTLMLNGSDLCVTSVDNEVARLLPCKAFEDHNLSENSQKVDLDTGSNINAKDSNYEINAKTIISKTSVDTIAFQKWKFDYSFNWKRKRRKG</sequence>
<keyword evidence="14" id="KW-1185">Reference proteome</keyword>
<keyword evidence="10" id="KW-0464">Manganese</keyword>
<evidence type="ECO:0000256" key="7">
    <source>
        <dbReference type="ARBA" id="ARBA00023034"/>
    </source>
</evidence>
<dbReference type="CDD" id="cd02510">
    <property type="entry name" value="pp-GalNAc-T"/>
    <property type="match status" value="1"/>
</dbReference>
<evidence type="ECO:0000313" key="13">
    <source>
        <dbReference type="EMBL" id="RUS82496.1"/>
    </source>
</evidence>
<keyword evidence="10" id="KW-0328">Glycosyltransferase</keyword>
<dbReference type="InterPro" id="IPR029044">
    <property type="entry name" value="Nucleotide-diphossugar_trans"/>
</dbReference>
<evidence type="ECO:0000256" key="1">
    <source>
        <dbReference type="ARBA" id="ARBA00004323"/>
    </source>
</evidence>
<dbReference type="Gene3D" id="2.80.10.50">
    <property type="match status" value="1"/>
</dbReference>
<proteinExistence type="inferred from homology"/>
<dbReference type="SUPFAM" id="SSF50370">
    <property type="entry name" value="Ricin B-like lectins"/>
    <property type="match status" value="1"/>
</dbReference>
<dbReference type="AlphaFoldDB" id="A0A3S1BFI3"/>
<dbReference type="PANTHER" id="PTHR11675:SF43">
    <property type="entry name" value="POLYPEPTIDE N-ACETYLGALACTOSAMINYLTRANSFERASE 1"/>
    <property type="match status" value="1"/>
</dbReference>
<dbReference type="GO" id="GO:0030246">
    <property type="term" value="F:carbohydrate binding"/>
    <property type="evidence" value="ECO:0007669"/>
    <property type="project" value="UniProtKB-KW"/>
</dbReference>
<dbReference type="Pfam" id="PF00535">
    <property type="entry name" value="Glycos_transf_2"/>
    <property type="match status" value="1"/>
</dbReference>
<dbReference type="UniPathway" id="UPA00378"/>
<dbReference type="GO" id="GO:0004653">
    <property type="term" value="F:polypeptide N-acetylgalactosaminyltransferase activity"/>
    <property type="evidence" value="ECO:0007669"/>
    <property type="project" value="TreeGrafter"/>
</dbReference>
<feature type="domain" description="Ricin B lectin" evidence="12">
    <location>
        <begin position="330"/>
        <end position="424"/>
    </location>
</feature>
<name>A0A3S1BFI3_ELYCH</name>
<keyword evidence="4 10" id="KW-0430">Lectin</keyword>
<dbReference type="Gene3D" id="3.90.550.10">
    <property type="entry name" value="Spore Coat Polysaccharide Biosynthesis Protein SpsA, Chain A"/>
    <property type="match status" value="1"/>
</dbReference>
<dbReference type="Pfam" id="PF00652">
    <property type="entry name" value="Ricin_B_lectin"/>
    <property type="match status" value="1"/>
</dbReference>
<keyword evidence="8" id="KW-0472">Membrane</keyword>
<evidence type="ECO:0000259" key="11">
    <source>
        <dbReference type="Pfam" id="PF00535"/>
    </source>
</evidence>
<dbReference type="OrthoDB" id="9982049at2759"/>
<dbReference type="GO" id="GO:0000139">
    <property type="term" value="C:Golgi membrane"/>
    <property type="evidence" value="ECO:0007669"/>
    <property type="project" value="UniProtKB-SubCell"/>
</dbReference>
<accession>A0A3S1BFI3</accession>
<dbReference type="EC" id="2.4.1.-" evidence="10"/>
<gene>
    <name evidence="13" type="ORF">EGW08_009759</name>
</gene>
<keyword evidence="7 10" id="KW-0333">Golgi apparatus</keyword>
<evidence type="ECO:0000256" key="4">
    <source>
        <dbReference type="ARBA" id="ARBA00022734"/>
    </source>
</evidence>
<comment type="cofactor">
    <cofactor evidence="10">
        <name>Mn(2+)</name>
        <dbReference type="ChEBI" id="CHEBI:29035"/>
    </cofactor>
</comment>
<keyword evidence="9 10" id="KW-1015">Disulfide bond</keyword>
<feature type="domain" description="Glycosyltransferase 2-like" evidence="11">
    <location>
        <begin position="17"/>
        <end position="193"/>
    </location>
</feature>
<organism evidence="13 14">
    <name type="scientific">Elysia chlorotica</name>
    <name type="common">Eastern emerald elysia</name>
    <name type="synonym">Sea slug</name>
    <dbReference type="NCBI Taxonomy" id="188477"/>
    <lineage>
        <taxon>Eukaryota</taxon>
        <taxon>Metazoa</taxon>
        <taxon>Spiralia</taxon>
        <taxon>Lophotrochozoa</taxon>
        <taxon>Mollusca</taxon>
        <taxon>Gastropoda</taxon>
        <taxon>Heterobranchia</taxon>
        <taxon>Euthyneura</taxon>
        <taxon>Panpulmonata</taxon>
        <taxon>Sacoglossa</taxon>
        <taxon>Placobranchoidea</taxon>
        <taxon>Plakobranchidae</taxon>
        <taxon>Elysia</taxon>
    </lineage>
</organism>
<dbReference type="InterPro" id="IPR001173">
    <property type="entry name" value="Glyco_trans_2-like"/>
</dbReference>
<evidence type="ECO:0000313" key="14">
    <source>
        <dbReference type="Proteomes" id="UP000271974"/>
    </source>
</evidence>
<evidence type="ECO:0000259" key="12">
    <source>
        <dbReference type="Pfam" id="PF00652"/>
    </source>
</evidence>